<dbReference type="GO" id="GO:0016491">
    <property type="term" value="F:oxidoreductase activity"/>
    <property type="evidence" value="ECO:0007669"/>
    <property type="project" value="UniProtKB-KW"/>
</dbReference>
<dbReference type="CDD" id="cd06185">
    <property type="entry name" value="PDR_like"/>
    <property type="match status" value="1"/>
</dbReference>
<evidence type="ECO:0000256" key="5">
    <source>
        <dbReference type="ARBA" id="ARBA00023004"/>
    </source>
</evidence>
<keyword evidence="10" id="KW-1185">Reference proteome</keyword>
<sequence length="319" mass="34398">MTRQSHLLNVTVDACQLRGSVLCFDLKASNGADLPVWEAGAHIDLYLEEGLIRQYSLCGNPADRKRYSLAVLLDPKSRGGSIAVHRLVRDGAQLQISLPRNLFPLDCDAESSLLIGGGIGVTPMIAMAYELYDKAQNFALHYVARDPVFAPVLQALPFADHVVIHDHSQAERPRFNVQNTLAQWIDQNGSGVHVYVCGPEGLMQAVAQAGSACGLPEEHVHQEAFSAQPVEGGAGFEVLAAKSGVRVQVAEDETIAAAFARSGVRVPVSCEQGICGTCVVSVLEGEPDHRDEYLTDEEKTDQIALCCSRSKTPLLVVDL</sequence>
<evidence type="ECO:0000259" key="7">
    <source>
        <dbReference type="PROSITE" id="PS51085"/>
    </source>
</evidence>
<organism evidence="9 10">
    <name type="scientific">Acetobacter ascendens</name>
    <dbReference type="NCBI Taxonomy" id="481146"/>
    <lineage>
        <taxon>Bacteria</taxon>
        <taxon>Pseudomonadati</taxon>
        <taxon>Pseudomonadota</taxon>
        <taxon>Alphaproteobacteria</taxon>
        <taxon>Acetobacterales</taxon>
        <taxon>Acetobacteraceae</taxon>
        <taxon>Acetobacter</taxon>
    </lineage>
</organism>
<dbReference type="EMBL" id="CP015164">
    <property type="protein sequence ID" value="AOW46937.1"/>
    <property type="molecule type" value="Genomic_DNA"/>
</dbReference>
<protein>
    <submittedName>
        <fullName evidence="9">Vanillate O-demethylase oxidoreductase subunit</fullName>
    </submittedName>
</protein>
<dbReference type="InterPro" id="IPR006058">
    <property type="entry name" value="2Fe2S_fd_BS"/>
</dbReference>
<keyword evidence="2" id="KW-0001">2Fe-2S</keyword>
<dbReference type="InterPro" id="IPR050415">
    <property type="entry name" value="MRET"/>
</dbReference>
<dbReference type="SUPFAM" id="SSF52343">
    <property type="entry name" value="Ferredoxin reductase-like, C-terminal NADP-linked domain"/>
    <property type="match status" value="1"/>
</dbReference>
<dbReference type="InterPro" id="IPR017938">
    <property type="entry name" value="Riboflavin_synthase-like_b-brl"/>
</dbReference>
<dbReference type="GO" id="GO:0032259">
    <property type="term" value="P:methylation"/>
    <property type="evidence" value="ECO:0007669"/>
    <property type="project" value="UniProtKB-KW"/>
</dbReference>
<keyword evidence="9" id="KW-0489">Methyltransferase</keyword>
<feature type="domain" description="2Fe-2S ferredoxin-type" evidence="7">
    <location>
        <begin position="234"/>
        <end position="319"/>
    </location>
</feature>
<dbReference type="PROSITE" id="PS51085">
    <property type="entry name" value="2FE2S_FER_2"/>
    <property type="match status" value="1"/>
</dbReference>
<dbReference type="SUPFAM" id="SSF63380">
    <property type="entry name" value="Riboflavin synthase domain-like"/>
    <property type="match status" value="1"/>
</dbReference>
<evidence type="ECO:0000256" key="2">
    <source>
        <dbReference type="ARBA" id="ARBA00022714"/>
    </source>
</evidence>
<dbReference type="Proteomes" id="UP000175973">
    <property type="component" value="Chromosome"/>
</dbReference>
<keyword evidence="5" id="KW-0408">Iron</keyword>
<dbReference type="GO" id="GO:0046872">
    <property type="term" value="F:metal ion binding"/>
    <property type="evidence" value="ECO:0007669"/>
    <property type="project" value="UniProtKB-KW"/>
</dbReference>
<feature type="domain" description="FAD-binding FR-type" evidence="8">
    <location>
        <begin position="1"/>
        <end position="106"/>
    </location>
</feature>
<dbReference type="Pfam" id="PF00111">
    <property type="entry name" value="Fer2"/>
    <property type="match status" value="1"/>
</dbReference>
<dbReference type="InterPro" id="IPR001433">
    <property type="entry name" value="OxRdtase_FAD/NAD-bd"/>
</dbReference>
<gene>
    <name evidence="9" type="ORF">A4S02_09355</name>
</gene>
<keyword evidence="3" id="KW-0479">Metal-binding</keyword>
<keyword evidence="9" id="KW-0808">Transferase</keyword>
<dbReference type="InterPro" id="IPR036010">
    <property type="entry name" value="2Fe-2S_ferredoxin-like_sf"/>
</dbReference>
<dbReference type="PANTHER" id="PTHR47354:SF1">
    <property type="entry name" value="CARNITINE MONOOXYGENASE REDUCTASE SUBUNIT"/>
    <property type="match status" value="1"/>
</dbReference>
<accession>A0A1D8QX64</accession>
<dbReference type="InterPro" id="IPR039261">
    <property type="entry name" value="FNR_nucleotide-bd"/>
</dbReference>
<dbReference type="AlphaFoldDB" id="A0A1D8QX64"/>
<name>A0A1D8QX64_9PROT</name>
<dbReference type="InterPro" id="IPR012675">
    <property type="entry name" value="Beta-grasp_dom_sf"/>
</dbReference>
<dbReference type="Gene3D" id="3.40.50.80">
    <property type="entry name" value="Nucleotide-binding domain of ferredoxin-NADP reductase (FNR) module"/>
    <property type="match status" value="1"/>
</dbReference>
<dbReference type="SUPFAM" id="SSF54292">
    <property type="entry name" value="2Fe-2S ferredoxin-like"/>
    <property type="match status" value="1"/>
</dbReference>
<evidence type="ECO:0000256" key="3">
    <source>
        <dbReference type="ARBA" id="ARBA00022723"/>
    </source>
</evidence>
<dbReference type="InterPro" id="IPR001041">
    <property type="entry name" value="2Fe-2S_ferredoxin-type"/>
</dbReference>
<dbReference type="PROSITE" id="PS51384">
    <property type="entry name" value="FAD_FR"/>
    <property type="match status" value="1"/>
</dbReference>
<evidence type="ECO:0000256" key="4">
    <source>
        <dbReference type="ARBA" id="ARBA00023002"/>
    </source>
</evidence>
<keyword evidence="6" id="KW-0411">Iron-sulfur</keyword>
<keyword evidence="1" id="KW-0285">Flavoprotein</keyword>
<evidence type="ECO:0000256" key="6">
    <source>
        <dbReference type="ARBA" id="ARBA00023014"/>
    </source>
</evidence>
<evidence type="ECO:0000313" key="9">
    <source>
        <dbReference type="EMBL" id="AOW46937.1"/>
    </source>
</evidence>
<dbReference type="PRINTS" id="PR00409">
    <property type="entry name" value="PHDIOXRDTASE"/>
</dbReference>
<dbReference type="GO" id="GO:0008168">
    <property type="term" value="F:methyltransferase activity"/>
    <property type="evidence" value="ECO:0007669"/>
    <property type="project" value="UniProtKB-KW"/>
</dbReference>
<evidence type="ECO:0000256" key="1">
    <source>
        <dbReference type="ARBA" id="ARBA00022630"/>
    </source>
</evidence>
<dbReference type="PROSITE" id="PS00197">
    <property type="entry name" value="2FE2S_FER_1"/>
    <property type="match status" value="1"/>
</dbReference>
<reference evidence="10" key="1">
    <citation type="submission" date="2016-04" db="EMBL/GenBank/DDBJ databases">
        <authorList>
            <person name="Jeon C.O."/>
            <person name="Cho G.Y."/>
            <person name="Jeong H.I."/>
            <person name="Kim K.H."/>
        </authorList>
    </citation>
    <scope>NUCLEOTIDE SEQUENCE [LARGE SCALE GENOMIC DNA]</scope>
    <source>
        <strain evidence="10">LMG 1590</strain>
    </source>
</reference>
<keyword evidence="4" id="KW-0560">Oxidoreductase</keyword>
<dbReference type="RefSeq" id="WP_070323601.1">
    <property type="nucleotide sequence ID" value="NZ_CP015164.1"/>
</dbReference>
<dbReference type="CDD" id="cd00207">
    <property type="entry name" value="fer2"/>
    <property type="match status" value="1"/>
</dbReference>
<dbReference type="KEGG" id="aasc:A4S02_09355"/>
<dbReference type="InterPro" id="IPR017927">
    <property type="entry name" value="FAD-bd_FR_type"/>
</dbReference>
<evidence type="ECO:0000259" key="8">
    <source>
        <dbReference type="PROSITE" id="PS51384"/>
    </source>
</evidence>
<dbReference type="GO" id="GO:0051537">
    <property type="term" value="F:2 iron, 2 sulfur cluster binding"/>
    <property type="evidence" value="ECO:0007669"/>
    <property type="project" value="UniProtKB-KW"/>
</dbReference>
<dbReference type="Pfam" id="PF00175">
    <property type="entry name" value="NAD_binding_1"/>
    <property type="match status" value="1"/>
</dbReference>
<evidence type="ECO:0000313" key="10">
    <source>
        <dbReference type="Proteomes" id="UP000175973"/>
    </source>
</evidence>
<dbReference type="PANTHER" id="PTHR47354">
    <property type="entry name" value="NADH OXIDOREDUCTASE HCR"/>
    <property type="match status" value="1"/>
</dbReference>
<proteinExistence type="predicted"/>
<dbReference type="Gene3D" id="3.10.20.30">
    <property type="match status" value="1"/>
</dbReference>
<dbReference type="Gene3D" id="2.40.30.10">
    <property type="entry name" value="Translation factors"/>
    <property type="match status" value="1"/>
</dbReference>